<gene>
    <name evidence="9" type="primary">LOC120265502</name>
</gene>
<dbReference type="RefSeq" id="XP_039129368.1">
    <property type="nucleotide sequence ID" value="XM_039273434.1"/>
</dbReference>
<dbReference type="Gene3D" id="1.10.1280.10">
    <property type="entry name" value="Di-copper center containing domain from catechol oxidase"/>
    <property type="match status" value="1"/>
</dbReference>
<evidence type="ECO:0000256" key="3">
    <source>
        <dbReference type="ARBA" id="ARBA00022723"/>
    </source>
</evidence>
<dbReference type="GeneID" id="120265502"/>
<comment type="cofactor">
    <cofactor evidence="1">
        <name>Cu(2+)</name>
        <dbReference type="ChEBI" id="CHEBI:29036"/>
    </cofactor>
</comment>
<dbReference type="Pfam" id="PF00264">
    <property type="entry name" value="Tyrosinase"/>
    <property type="match status" value="1"/>
</dbReference>
<dbReference type="Proteomes" id="UP001515500">
    <property type="component" value="Chromosome 7"/>
</dbReference>
<keyword evidence="3" id="KW-0479">Metal-binding</keyword>
<feature type="compositionally biased region" description="Basic and acidic residues" evidence="6">
    <location>
        <begin position="426"/>
        <end position="446"/>
    </location>
</feature>
<feature type="domain" description="Tyrosinase copper-binding" evidence="7">
    <location>
        <begin position="193"/>
        <end position="210"/>
    </location>
</feature>
<dbReference type="AlphaFoldDB" id="A0AB40BPK1"/>
<evidence type="ECO:0000256" key="5">
    <source>
        <dbReference type="ARBA" id="ARBA00023008"/>
    </source>
</evidence>
<organism evidence="8 9">
    <name type="scientific">Dioscorea cayennensis subsp. rotundata</name>
    <name type="common">White Guinea yam</name>
    <name type="synonym">Dioscorea rotundata</name>
    <dbReference type="NCBI Taxonomy" id="55577"/>
    <lineage>
        <taxon>Eukaryota</taxon>
        <taxon>Viridiplantae</taxon>
        <taxon>Streptophyta</taxon>
        <taxon>Embryophyta</taxon>
        <taxon>Tracheophyta</taxon>
        <taxon>Spermatophyta</taxon>
        <taxon>Magnoliopsida</taxon>
        <taxon>Liliopsida</taxon>
        <taxon>Dioscoreales</taxon>
        <taxon>Dioscoreaceae</taxon>
        <taxon>Dioscorea</taxon>
    </lineage>
</organism>
<evidence type="ECO:0000256" key="2">
    <source>
        <dbReference type="ARBA" id="ARBA00009928"/>
    </source>
</evidence>
<dbReference type="GO" id="GO:0046872">
    <property type="term" value="F:metal ion binding"/>
    <property type="evidence" value="ECO:0007669"/>
    <property type="project" value="UniProtKB-KW"/>
</dbReference>
<keyword evidence="8" id="KW-1185">Reference proteome</keyword>
<dbReference type="PANTHER" id="PTHR11474:SF76">
    <property type="entry name" value="SHKT DOMAIN-CONTAINING PROTEIN"/>
    <property type="match status" value="1"/>
</dbReference>
<evidence type="ECO:0000256" key="1">
    <source>
        <dbReference type="ARBA" id="ARBA00001973"/>
    </source>
</evidence>
<sequence length="446" mass="50985">MSLYFLSPGPSACPLEYHPASNHALPPRSSRIRCTLNNDEKQSPSSSSPITVDRRDMLLGLGGLYGATTGMNARANPIMPPDLNEGAACKIAVEDNFPPGSDFLKCCPPYQGDTTLVVTDYTFPKTPLRVRRPIQEVVNDSEYMEKFKTAIKKMKELPPTDPRNFIQQSKIHCAYCNEAYPQNGDVNATISVHNSWIFLPWHRYYLHFFERILGSLIGDDTFALPYWNFDNPDGMTIPTIYTDQNSSLYDTYRDTSHYPPKIVDYKYKYTDTDVTDDDLIAENLAYMRKTFKEGVPLPELFMGDQLRAMENPSLTSPGQLEVIHNSIHMWVGERELPHRDMGTFVTASRDCIFYGLHANVDRLWSFYRALRGNRLEFKDNDWLDATFVFYDEEKQVVRCKISDSLNTSKNVLHLCRVHCTMAGRGAQKEDEGQGPRLHSASERVRR</sequence>
<dbReference type="GO" id="GO:0004097">
    <property type="term" value="F:catechol oxidase activity"/>
    <property type="evidence" value="ECO:0007669"/>
    <property type="project" value="InterPro"/>
</dbReference>
<name>A0AB40BPK1_DIOCR</name>
<dbReference type="PRINTS" id="PR00092">
    <property type="entry name" value="TYROSINASE"/>
</dbReference>
<keyword evidence="4" id="KW-0560">Oxidoreductase</keyword>
<evidence type="ECO:0000256" key="6">
    <source>
        <dbReference type="SAM" id="MobiDB-lite"/>
    </source>
</evidence>
<dbReference type="PROSITE" id="PS00497">
    <property type="entry name" value="TYROSINASE_1"/>
    <property type="match status" value="1"/>
</dbReference>
<evidence type="ECO:0000313" key="9">
    <source>
        <dbReference type="RefSeq" id="XP_039129368.1"/>
    </source>
</evidence>
<evidence type="ECO:0000259" key="7">
    <source>
        <dbReference type="PROSITE" id="PS00497"/>
    </source>
</evidence>
<dbReference type="Pfam" id="PF12142">
    <property type="entry name" value="PPO1_DWL"/>
    <property type="match status" value="1"/>
</dbReference>
<reference evidence="9" key="1">
    <citation type="submission" date="2025-08" db="UniProtKB">
        <authorList>
            <consortium name="RefSeq"/>
        </authorList>
    </citation>
    <scope>IDENTIFICATION</scope>
</reference>
<comment type="similarity">
    <text evidence="2">Belongs to the tyrosinase family.</text>
</comment>
<accession>A0AB40BPK1</accession>
<dbReference type="InterPro" id="IPR022739">
    <property type="entry name" value="Polyphenol_oxidase_cen"/>
</dbReference>
<dbReference type="PANTHER" id="PTHR11474">
    <property type="entry name" value="TYROSINASE FAMILY MEMBER"/>
    <property type="match status" value="1"/>
</dbReference>
<evidence type="ECO:0000256" key="4">
    <source>
        <dbReference type="ARBA" id="ARBA00023002"/>
    </source>
</evidence>
<protein>
    <submittedName>
        <fullName evidence="9">Polyphenol oxidase latent form, chloroplastic-like</fullName>
    </submittedName>
</protein>
<dbReference type="InterPro" id="IPR002227">
    <property type="entry name" value="Tyrosinase_Cu-bd"/>
</dbReference>
<proteinExistence type="inferred from homology"/>
<dbReference type="InterPro" id="IPR050316">
    <property type="entry name" value="Tyrosinase/Hemocyanin"/>
</dbReference>
<dbReference type="InterPro" id="IPR008922">
    <property type="entry name" value="Di-copper_centre_dom_sf"/>
</dbReference>
<feature type="region of interest" description="Disordered" evidence="6">
    <location>
        <begin position="425"/>
        <end position="446"/>
    </location>
</feature>
<keyword evidence="5" id="KW-0186">Copper</keyword>
<evidence type="ECO:0000313" key="8">
    <source>
        <dbReference type="Proteomes" id="UP001515500"/>
    </source>
</evidence>
<dbReference type="SUPFAM" id="SSF48056">
    <property type="entry name" value="Di-copper centre-containing domain"/>
    <property type="match status" value="1"/>
</dbReference>